<accession>A0A0A9IKQ0</accession>
<dbReference type="EMBL" id="GBRH01282789">
    <property type="protein sequence ID" value="JAD15106.1"/>
    <property type="molecule type" value="Transcribed_RNA"/>
</dbReference>
<proteinExistence type="predicted"/>
<dbReference type="AlphaFoldDB" id="A0A0A9IKQ0"/>
<protein>
    <submittedName>
        <fullName evidence="1">Uncharacterized protein</fullName>
    </submittedName>
</protein>
<reference evidence="1" key="2">
    <citation type="journal article" date="2015" name="Data Brief">
        <title>Shoot transcriptome of the giant reed, Arundo donax.</title>
        <authorList>
            <person name="Barrero R.A."/>
            <person name="Guerrero F.D."/>
            <person name="Moolhuijzen P."/>
            <person name="Goolsby J.A."/>
            <person name="Tidwell J."/>
            <person name="Bellgard S.E."/>
            <person name="Bellgard M.I."/>
        </authorList>
    </citation>
    <scope>NUCLEOTIDE SEQUENCE</scope>
    <source>
        <tissue evidence="1">Shoot tissue taken approximately 20 cm above the soil surface</tissue>
    </source>
</reference>
<name>A0A0A9IKQ0_ARUDO</name>
<evidence type="ECO:0000313" key="1">
    <source>
        <dbReference type="EMBL" id="JAD15106.1"/>
    </source>
</evidence>
<sequence length="61" mass="6917">MTMGQGQISQWVLAYSGVKLLLMGMASVYFAWWRHWMETANSYSCLQSSAPVRMVVLFAVP</sequence>
<reference evidence="1" key="1">
    <citation type="submission" date="2014-09" db="EMBL/GenBank/DDBJ databases">
        <authorList>
            <person name="Magalhaes I.L.F."/>
            <person name="Oliveira U."/>
            <person name="Santos F.R."/>
            <person name="Vidigal T.H.D.A."/>
            <person name="Brescovit A.D."/>
            <person name="Santos A.J."/>
        </authorList>
    </citation>
    <scope>NUCLEOTIDE SEQUENCE</scope>
    <source>
        <tissue evidence="1">Shoot tissue taken approximately 20 cm above the soil surface</tissue>
    </source>
</reference>
<organism evidence="1">
    <name type="scientific">Arundo donax</name>
    <name type="common">Giant reed</name>
    <name type="synonym">Donax arundinaceus</name>
    <dbReference type="NCBI Taxonomy" id="35708"/>
    <lineage>
        <taxon>Eukaryota</taxon>
        <taxon>Viridiplantae</taxon>
        <taxon>Streptophyta</taxon>
        <taxon>Embryophyta</taxon>
        <taxon>Tracheophyta</taxon>
        <taxon>Spermatophyta</taxon>
        <taxon>Magnoliopsida</taxon>
        <taxon>Liliopsida</taxon>
        <taxon>Poales</taxon>
        <taxon>Poaceae</taxon>
        <taxon>PACMAD clade</taxon>
        <taxon>Arundinoideae</taxon>
        <taxon>Arundineae</taxon>
        <taxon>Arundo</taxon>
    </lineage>
</organism>